<dbReference type="GO" id="GO:0072318">
    <property type="term" value="P:clathrin coat disassembly"/>
    <property type="evidence" value="ECO:0007669"/>
    <property type="project" value="TreeGrafter"/>
</dbReference>
<keyword evidence="1" id="KW-0175">Coiled coil</keyword>
<dbReference type="InterPro" id="IPR036869">
    <property type="entry name" value="J_dom_sf"/>
</dbReference>
<feature type="compositionally biased region" description="Polar residues" evidence="2">
    <location>
        <begin position="1211"/>
        <end position="1227"/>
    </location>
</feature>
<feature type="region of interest" description="Disordered" evidence="2">
    <location>
        <begin position="422"/>
        <end position="441"/>
    </location>
</feature>
<dbReference type="GO" id="GO:0072583">
    <property type="term" value="P:clathrin-dependent endocytosis"/>
    <property type="evidence" value="ECO:0007669"/>
    <property type="project" value="TreeGrafter"/>
</dbReference>
<evidence type="ECO:0000256" key="1">
    <source>
        <dbReference type="ARBA" id="ARBA00023054"/>
    </source>
</evidence>
<feature type="domain" description="J" evidence="3">
    <location>
        <begin position="1315"/>
        <end position="1379"/>
    </location>
</feature>
<protein>
    <submittedName>
        <fullName evidence="4">Auxilin-like protein 1</fullName>
    </submittedName>
</protein>
<name>A0AAW2QMS4_9LAMI</name>
<gene>
    <name evidence="4" type="ORF">Scaly_1127700</name>
</gene>
<dbReference type="PANTHER" id="PTHR23172:SF87">
    <property type="entry name" value="CHAPERONE DNAJ-DOMAIN SUPERFAMILY PROTEIN"/>
    <property type="match status" value="1"/>
</dbReference>
<reference evidence="4" key="1">
    <citation type="submission" date="2020-06" db="EMBL/GenBank/DDBJ databases">
        <authorList>
            <person name="Li T."/>
            <person name="Hu X."/>
            <person name="Zhang T."/>
            <person name="Song X."/>
            <person name="Zhang H."/>
            <person name="Dai N."/>
            <person name="Sheng W."/>
            <person name="Hou X."/>
            <person name="Wei L."/>
        </authorList>
    </citation>
    <scope>NUCLEOTIDE SEQUENCE</scope>
    <source>
        <strain evidence="4">KEN8</strain>
        <tissue evidence="4">Leaf</tissue>
    </source>
</reference>
<dbReference type="GO" id="GO:0031982">
    <property type="term" value="C:vesicle"/>
    <property type="evidence" value="ECO:0007669"/>
    <property type="project" value="TreeGrafter"/>
</dbReference>
<evidence type="ECO:0000256" key="2">
    <source>
        <dbReference type="SAM" id="MobiDB-lite"/>
    </source>
</evidence>
<dbReference type="InterPro" id="IPR001623">
    <property type="entry name" value="DnaJ_domain"/>
</dbReference>
<feature type="region of interest" description="Disordered" evidence="2">
    <location>
        <begin position="663"/>
        <end position="727"/>
    </location>
</feature>
<reference evidence="4" key="2">
    <citation type="journal article" date="2024" name="Plant">
        <title>Genomic evolution and insights into agronomic trait innovations of Sesamum species.</title>
        <authorList>
            <person name="Miao H."/>
            <person name="Wang L."/>
            <person name="Qu L."/>
            <person name="Liu H."/>
            <person name="Sun Y."/>
            <person name="Le M."/>
            <person name="Wang Q."/>
            <person name="Wei S."/>
            <person name="Zheng Y."/>
            <person name="Lin W."/>
            <person name="Duan Y."/>
            <person name="Cao H."/>
            <person name="Xiong S."/>
            <person name="Wang X."/>
            <person name="Wei L."/>
            <person name="Li C."/>
            <person name="Ma Q."/>
            <person name="Ju M."/>
            <person name="Zhao R."/>
            <person name="Li G."/>
            <person name="Mu C."/>
            <person name="Tian Q."/>
            <person name="Mei H."/>
            <person name="Zhang T."/>
            <person name="Gao T."/>
            <person name="Zhang H."/>
        </authorList>
    </citation>
    <scope>NUCLEOTIDE SEQUENCE</scope>
    <source>
        <strain evidence="4">KEN8</strain>
    </source>
</reference>
<evidence type="ECO:0000259" key="3">
    <source>
        <dbReference type="PROSITE" id="PS50076"/>
    </source>
</evidence>
<dbReference type="SUPFAM" id="SSF46565">
    <property type="entry name" value="Chaperone J-domain"/>
    <property type="match status" value="1"/>
</dbReference>
<sequence>MESVSRPPHRRKHSTANAFSSSSSSFSFKNPYDDVVLSKGGKVKFGAHEYVEMFSGSSSIPVLDLSGLDERVESADYRSSKLDYTNIFGGFRDDDVAVPYDELVNAAAKKAKTRSLADAQSRSQESVLLHSPGNAKKLPHGASDPSNEGTKQHFNLSFNKTGERNTDVSNGKTHVAQLNAVPGFTYFVDGTPQLQKTEGDTSVPSLKREVSRTWSFSAGIEAVTVKGGVSWEKSYISDKSGNVNDINTRARISKVPPTSSHPSNPNDNKDARRSRVPSFASKDAFGEAAGECSPPLFEEEVDENSVAAVSAAALKKAIEQAQESIRIAKMIMERKKEGLQDGSKPRSKGRLKVKYNKETRLDHEANESAEKNARETYERLDPTFPIFTGVEFTPSVSHSEKLLNAGKAEVGRVRDNDRAAKEHGDAFNGEGEKFSPSRSQRETVNIAEKDALKNIGQHLEAAEACGEGIKFSGLAANAECTAATPKSDNGNSVCSTNKLGSHLEEMETSKEIFEQKELNYHQPEGPEVVAERAERAPNTSQRAGEVEKSVDEGLGQYQPATHHIQEPENIAELIEGVHNFSQSTQEQEKIVHEAGENLRIRQEDEVTEERDIVDDDTEKCEKKFMENEEMVHGEHFTVLSSEFNDLLTESRDLSEKDMLEHTDIEAKSENGLHGRSSDGAEDGVMQKEAHTLSESEQQLKESLTKEISERKPETFPEVEVGEKVNVVHESEIDDRKLNHGQELPGEDEQNEIADIHMETFEAAENIQMEANGCDEVQNSDVPWDSGETNDIHRGARASEENQDKFGYQEVATEKDIDEAVDAHSNDSSTIFGGTHDDTSTIFSESQGPSDVHLNNKGEEYKAAARGYEENDNLPGVTETFSTIENKEAGRQFHLEVGEMPGTDSLRRCASEENFIGSKPNNTVEGLSSDSKTETDSSMNASNEETLPEDEDTCKPASKIHNAAQESTPKINMQNLPEVHPSDNKAAEFDQTNVRPVLEQTSESKEESESISIPEIIDGVSAQESRECLENMKESASYKEAVRDDLDMISDQRENVEDQSRGCIRRTEVKRFTVNQIMNPKKWTSPWKLKQSHQEGREREKDRIAVERAIREARERAFAEARERAERAAVERAAAEARQRVMAEAREKLEKASVETKQSADKASTEAKLRAERAAVERATAEARGRALEKAMSQKTFVEPRTQAERNPAERLSSSSRNSGLKHSFSSSDLEKFDGTASESAQRRKARLERHQRIMERAAKALAEKNMRDLLAQKEQAERNRLAESLDADIKRWATGKEGNLRALLSTLQYILGPESGWQPISLTEIITTAAVKKAYRKATLCVHPDKLQQRGASIQQKYICEKVFDLLKAAWNRFNSEER</sequence>
<dbReference type="GO" id="GO:0030276">
    <property type="term" value="F:clathrin binding"/>
    <property type="evidence" value="ECO:0007669"/>
    <property type="project" value="TreeGrafter"/>
</dbReference>
<feature type="compositionally biased region" description="Polar residues" evidence="2">
    <location>
        <begin position="256"/>
        <end position="266"/>
    </location>
</feature>
<dbReference type="GO" id="GO:0005737">
    <property type="term" value="C:cytoplasm"/>
    <property type="evidence" value="ECO:0007669"/>
    <property type="project" value="TreeGrafter"/>
</dbReference>
<feature type="region of interest" description="Disordered" evidence="2">
    <location>
        <begin position="113"/>
        <end position="154"/>
    </location>
</feature>
<accession>A0AAW2QMS4</accession>
<dbReference type="FunFam" id="1.10.287.110:FF:000009">
    <property type="entry name" value="Auxilin-related protein 1"/>
    <property type="match status" value="1"/>
</dbReference>
<feature type="compositionally biased region" description="Polar residues" evidence="2">
    <location>
        <begin position="144"/>
        <end position="154"/>
    </location>
</feature>
<evidence type="ECO:0000313" key="4">
    <source>
        <dbReference type="EMBL" id="KAL0369088.1"/>
    </source>
</evidence>
<organism evidence="4">
    <name type="scientific">Sesamum calycinum</name>
    <dbReference type="NCBI Taxonomy" id="2727403"/>
    <lineage>
        <taxon>Eukaryota</taxon>
        <taxon>Viridiplantae</taxon>
        <taxon>Streptophyta</taxon>
        <taxon>Embryophyta</taxon>
        <taxon>Tracheophyta</taxon>
        <taxon>Spermatophyta</taxon>
        <taxon>Magnoliopsida</taxon>
        <taxon>eudicotyledons</taxon>
        <taxon>Gunneridae</taxon>
        <taxon>Pentapetalae</taxon>
        <taxon>asterids</taxon>
        <taxon>lamiids</taxon>
        <taxon>Lamiales</taxon>
        <taxon>Pedaliaceae</taxon>
        <taxon>Sesamum</taxon>
    </lineage>
</organism>
<dbReference type="Gene3D" id="1.10.287.110">
    <property type="entry name" value="DnaJ domain"/>
    <property type="match status" value="1"/>
</dbReference>
<feature type="region of interest" description="Disordered" evidence="2">
    <location>
        <begin position="252"/>
        <end position="275"/>
    </location>
</feature>
<dbReference type="EMBL" id="JACGWM010000006">
    <property type="protein sequence ID" value="KAL0369088.1"/>
    <property type="molecule type" value="Genomic_DNA"/>
</dbReference>
<proteinExistence type="predicted"/>
<feature type="compositionally biased region" description="Low complexity" evidence="2">
    <location>
        <begin position="19"/>
        <end position="28"/>
    </location>
</feature>
<feature type="compositionally biased region" description="Polar residues" evidence="2">
    <location>
        <begin position="963"/>
        <end position="974"/>
    </location>
</feature>
<feature type="region of interest" description="Disordered" evidence="2">
    <location>
        <begin position="912"/>
        <end position="1010"/>
    </location>
</feature>
<dbReference type="PANTHER" id="PTHR23172">
    <property type="entry name" value="AUXILIN/CYCLIN G-ASSOCIATED KINASE-RELATED"/>
    <property type="match status" value="1"/>
</dbReference>
<feature type="region of interest" description="Disordered" evidence="2">
    <location>
        <begin position="1149"/>
        <end position="1248"/>
    </location>
</feature>
<comment type="caution">
    <text evidence="4">The sequence shown here is derived from an EMBL/GenBank/DDBJ whole genome shotgun (WGS) entry which is preliminary data.</text>
</comment>
<feature type="compositionally biased region" description="Basic and acidic residues" evidence="2">
    <location>
        <begin position="1149"/>
        <end position="1188"/>
    </location>
</feature>
<feature type="region of interest" description="Disordered" evidence="2">
    <location>
        <begin position="1"/>
        <end position="30"/>
    </location>
</feature>
<feature type="compositionally biased region" description="Polar residues" evidence="2">
    <location>
        <begin position="918"/>
        <end position="944"/>
    </location>
</feature>
<dbReference type="PROSITE" id="PS50076">
    <property type="entry name" value="DNAJ_2"/>
    <property type="match status" value="1"/>
</dbReference>